<dbReference type="OrthoDB" id="5509153at2"/>
<dbReference type="EMBL" id="RAWE01000037">
    <property type="protein sequence ID" value="RKH03708.1"/>
    <property type="molecule type" value="Genomic_DNA"/>
</dbReference>
<keyword evidence="2" id="KW-1185">Reference proteome</keyword>
<organism evidence="1 2">
    <name type="scientific">Corallococcus carmarthensis</name>
    <dbReference type="NCBI Taxonomy" id="2316728"/>
    <lineage>
        <taxon>Bacteria</taxon>
        <taxon>Pseudomonadati</taxon>
        <taxon>Myxococcota</taxon>
        <taxon>Myxococcia</taxon>
        <taxon>Myxococcales</taxon>
        <taxon>Cystobacterineae</taxon>
        <taxon>Myxococcaceae</taxon>
        <taxon>Corallococcus</taxon>
    </lineage>
</organism>
<reference evidence="2" key="1">
    <citation type="submission" date="2018-09" db="EMBL/GenBank/DDBJ databases">
        <authorList>
            <person name="Livingstone P.G."/>
            <person name="Whitworth D.E."/>
        </authorList>
    </citation>
    <scope>NUCLEOTIDE SEQUENCE [LARGE SCALE GENOMIC DNA]</scope>
    <source>
        <strain evidence="2">CA043D</strain>
    </source>
</reference>
<dbReference type="Proteomes" id="UP000268313">
    <property type="component" value="Unassembled WGS sequence"/>
</dbReference>
<evidence type="ECO:0000313" key="1">
    <source>
        <dbReference type="EMBL" id="RKH03708.1"/>
    </source>
</evidence>
<accession>A0A3A8K693</accession>
<dbReference type="RefSeq" id="WP_120602868.1">
    <property type="nucleotide sequence ID" value="NZ_JABFJX010000022.1"/>
</dbReference>
<protein>
    <submittedName>
        <fullName evidence="1">STAS/SEC14 domain-containing protein</fullName>
    </submittedName>
</protein>
<gene>
    <name evidence="1" type="ORF">D7X32_13105</name>
</gene>
<comment type="caution">
    <text evidence="1">The sequence shown here is derived from an EMBL/GenBank/DDBJ whole genome shotgun (WGS) entry which is preliminary data.</text>
</comment>
<sequence>MEHQIREWTCGAHRIRMTAPDVLHTKYTGVVGLQDAKWALRVYEEMAAQGPFYLVAEVPGSELPAESRKYLANNVRAEWMRSVVYVGSDLSQRVVGKAMSVAMLLTGHAASFDTVFVDTLAQADAWVNAHRVDHAPRRTG</sequence>
<evidence type="ECO:0000313" key="2">
    <source>
        <dbReference type="Proteomes" id="UP000268313"/>
    </source>
</evidence>
<name>A0A3A8K693_9BACT</name>
<proteinExistence type="predicted"/>
<dbReference type="AlphaFoldDB" id="A0A3A8K693"/>